<proteinExistence type="predicted"/>
<protein>
    <submittedName>
        <fullName evidence="2">Protease complex subunit PrcB family protein</fullName>
    </submittedName>
</protein>
<dbReference type="Proteomes" id="UP001238523">
    <property type="component" value="Chromosome"/>
</dbReference>
<dbReference type="InterPro" id="IPR025748">
    <property type="entry name" value="PrcB_C_dom"/>
</dbReference>
<keyword evidence="2" id="KW-0378">Hydrolase</keyword>
<accession>A0ABY8KS59</accession>
<dbReference type="Pfam" id="PF14343">
    <property type="entry name" value="PrcB_C"/>
    <property type="match status" value="1"/>
</dbReference>
<keyword evidence="2" id="KW-0645">Protease</keyword>
<reference evidence="2 3" key="1">
    <citation type="submission" date="2023-04" db="EMBL/GenBank/DDBJ databases">
        <title>Taxonomic identification of the Arctic strain Aequorivita sp. nov. and transcriptomic analysis in response to temperature stress.</title>
        <authorList>
            <person name="Liu W."/>
            <person name="Cong B."/>
            <person name="Lin J."/>
        </authorList>
    </citation>
    <scope>NUCLEOTIDE SEQUENCE [LARGE SCALE GENOMIC DNA]</scope>
    <source>
        <strain evidence="2 3">Ant34-E75</strain>
    </source>
</reference>
<sequence>MAITLVFSCKPTAYKNSELQKNISFDVLLSNSQSNIVKQKNVILQTSKELKQIFNSINTTRTPHIPIPKVDFKTEIVAFINIGETSTGGHSVAVKEIIEKENTLVVFYEGNSPKPGENATMVITTPFTMVKFKKQPKSIIFKRVVK</sequence>
<keyword evidence="3" id="KW-1185">Reference proteome</keyword>
<dbReference type="GO" id="GO:0006508">
    <property type="term" value="P:proteolysis"/>
    <property type="evidence" value="ECO:0007669"/>
    <property type="project" value="UniProtKB-KW"/>
</dbReference>
<evidence type="ECO:0000259" key="1">
    <source>
        <dbReference type="Pfam" id="PF14343"/>
    </source>
</evidence>
<name>A0ABY8KS59_9FLAO</name>
<evidence type="ECO:0000313" key="3">
    <source>
        <dbReference type="Proteomes" id="UP001238523"/>
    </source>
</evidence>
<gene>
    <name evidence="2" type="ORF">QCQ61_12265</name>
</gene>
<dbReference type="GO" id="GO:0008233">
    <property type="term" value="F:peptidase activity"/>
    <property type="evidence" value="ECO:0007669"/>
    <property type="project" value="UniProtKB-KW"/>
</dbReference>
<feature type="domain" description="PrcB C-terminal" evidence="1">
    <location>
        <begin position="77"/>
        <end position="132"/>
    </location>
</feature>
<evidence type="ECO:0000313" key="2">
    <source>
        <dbReference type="EMBL" id="WGF91976.1"/>
    </source>
</evidence>
<dbReference type="EMBL" id="CP122379">
    <property type="protein sequence ID" value="WGF91976.1"/>
    <property type="molecule type" value="Genomic_DNA"/>
</dbReference>
<organism evidence="2 3">
    <name type="scientific">Aequorivita marisscotiae</name>
    <dbReference type="NCBI Taxonomy" id="3040348"/>
    <lineage>
        <taxon>Bacteria</taxon>
        <taxon>Pseudomonadati</taxon>
        <taxon>Bacteroidota</taxon>
        <taxon>Flavobacteriia</taxon>
        <taxon>Flavobacteriales</taxon>
        <taxon>Flavobacteriaceae</taxon>
        <taxon>Aequorivita</taxon>
    </lineage>
</organism>
<dbReference type="RefSeq" id="WP_279447938.1">
    <property type="nucleotide sequence ID" value="NZ_CP122379.1"/>
</dbReference>